<evidence type="ECO:0000313" key="2">
    <source>
        <dbReference type="EMBL" id="CAC5429662.1"/>
    </source>
</evidence>
<evidence type="ECO:0000313" key="3">
    <source>
        <dbReference type="Proteomes" id="UP000601710"/>
    </source>
</evidence>
<feature type="region of interest" description="Disordered" evidence="1">
    <location>
        <begin position="595"/>
        <end position="634"/>
    </location>
</feature>
<reference evidence="2" key="1">
    <citation type="submission" date="2020-06" db="EMBL/GenBank/DDBJ databases">
        <authorList>
            <person name="Camacho E."/>
            <person name="Gonzalez-de la Fuente S."/>
            <person name="Rastrojo A."/>
            <person name="Peiro-Pastor R."/>
            <person name="Solana JC."/>
            <person name="Tabera L."/>
            <person name="Gamarro F."/>
            <person name="Carrasco-Ramiro F."/>
            <person name="Requena JM."/>
            <person name="Aguado B."/>
        </authorList>
    </citation>
    <scope>NUCLEOTIDE SEQUENCE</scope>
</reference>
<dbReference type="VEuPathDB" id="TriTrypDB:LdCL_200015200"/>
<feature type="compositionally biased region" description="Low complexity" evidence="1">
    <location>
        <begin position="186"/>
        <end position="212"/>
    </location>
</feature>
<feature type="region of interest" description="Disordered" evidence="1">
    <location>
        <begin position="67"/>
        <end position="222"/>
    </location>
</feature>
<feature type="compositionally biased region" description="Polar residues" evidence="1">
    <location>
        <begin position="658"/>
        <end position="669"/>
    </location>
</feature>
<gene>
    <name evidence="2" type="ORF">LDHU3_20.1310</name>
</gene>
<feature type="compositionally biased region" description="Basic and acidic residues" evidence="1">
    <location>
        <begin position="820"/>
        <end position="835"/>
    </location>
</feature>
<feature type="compositionally biased region" description="Low complexity" evidence="1">
    <location>
        <begin position="857"/>
        <end position="867"/>
    </location>
</feature>
<organism evidence="2 3">
    <name type="scientific">Leishmania donovani</name>
    <dbReference type="NCBI Taxonomy" id="5661"/>
    <lineage>
        <taxon>Eukaryota</taxon>
        <taxon>Discoba</taxon>
        <taxon>Euglenozoa</taxon>
        <taxon>Kinetoplastea</taxon>
        <taxon>Metakinetoplastina</taxon>
        <taxon>Trypanosomatida</taxon>
        <taxon>Trypanosomatidae</taxon>
        <taxon>Leishmaniinae</taxon>
        <taxon>Leishmania</taxon>
    </lineage>
</organism>
<evidence type="ECO:0000256" key="1">
    <source>
        <dbReference type="SAM" id="MobiDB-lite"/>
    </source>
</evidence>
<feature type="region of interest" description="Disordered" evidence="1">
    <location>
        <begin position="398"/>
        <end position="449"/>
    </location>
</feature>
<dbReference type="AlphaFoldDB" id="A0A6J8F992"/>
<accession>A0A6J8F992</accession>
<feature type="compositionally biased region" description="Basic and acidic residues" evidence="1">
    <location>
        <begin position="425"/>
        <end position="441"/>
    </location>
</feature>
<dbReference type="VEuPathDB" id="TriTrypDB:LDHU3_20.1310"/>
<proteinExistence type="predicted"/>
<feature type="region of interest" description="Disordered" evidence="1">
    <location>
        <begin position="646"/>
        <end position="670"/>
    </location>
</feature>
<name>A0A6J8F992_LEIDO</name>
<feature type="compositionally biased region" description="Polar residues" evidence="1">
    <location>
        <begin position="498"/>
        <end position="510"/>
    </location>
</feature>
<feature type="region of interest" description="Disordered" evidence="1">
    <location>
        <begin position="488"/>
        <end position="512"/>
    </location>
</feature>
<feature type="compositionally biased region" description="Low complexity" evidence="1">
    <location>
        <begin position="595"/>
        <end position="610"/>
    </location>
</feature>
<feature type="compositionally biased region" description="Low complexity" evidence="1">
    <location>
        <begin position="100"/>
        <end position="133"/>
    </location>
</feature>
<dbReference type="Proteomes" id="UP000601710">
    <property type="component" value="Chromosome 20"/>
</dbReference>
<sequence length="895" mass="93137">MLGMPVSKSNSGDAGRGDYEYGEYDGVMDVEAILHTTGGASPNSTGSPTVAGSDIGVYGNYMSIQGDNRNGGIPTPLGRGAPRKPTRMNVSPAVNGDNQSAAPSSAATTPGFHGAVVGSSSDGAAAPTAARRANGSHTSAEADTHDASALSARHGTRKSLHTDDVVHLPAIGNQQQVRKKASEVFPTRARAAASAPDSSNAATSPTSSNGNARAAGTGGKSVTSAGNFESLQAPTDSCGAASSNQYTASVAACKHKPPYHAPPLSPLTAKGRHGSTDVNRTSAAGSAAIGSSVGASLQDVGTRHRSATDGTVKRGESVGTDEGGYMNGHCGRAATHHTAGSSSKVVTVSKTNGWVKEEARRLDHRASASSNTATSPRGDPQAFEDAINSLKSRNITHQAASQFPRERMKDKPSKGSISAKSPSADGRDSALGHNSNEDVNTHAKVNTSPVPVTPKAYVWAGDYEMASTPGVGSTNFSVVPMPKVSPRPFAGGLKPSTAVDSNNRSGTKSPPQAAAQIVHPLSAEAVAAASGNGVTSSTESAITPLRKVFTRPQKPASNNSGAAAQAAQSTCPIPHVPLTNPPVATATSSRFNNAAQSAAASASPTPSKTALMSGHAVAAAKGDKPPSAPHTPTLSHRRIMNAVDTSQHSHAHYPGAAEQTSPTYGSSRVATHDQASDAGMGLPYSDERRAALEAWADVLVLSITIRGQNLAPTHRAREMAKMRARPADARQMYAPVNGQGRQEVAGEPCDLNYDVHNVVVQLRHRNRPLVMNYPPRLPLEADMRPRMRRQRTPRSFYGNRMPHVGDAWFKDALNDARMVESPDVESMEKREEAEFIRNGGDPATRRNRYGQANNAYGHQQQQQTPLQQGGGGGAEVEAGIDAVNRNGMRMEQPAS</sequence>
<feature type="region of interest" description="Disordered" evidence="1">
    <location>
        <begin position="358"/>
        <end position="382"/>
    </location>
</feature>
<dbReference type="VEuPathDB" id="TriTrypDB:LdBPK_201050.1"/>
<feature type="compositionally biased region" description="Basic and acidic residues" evidence="1">
    <location>
        <begin position="404"/>
        <end position="413"/>
    </location>
</feature>
<feature type="region of interest" description="Disordered" evidence="1">
    <location>
        <begin position="820"/>
        <end position="895"/>
    </location>
</feature>
<feature type="compositionally biased region" description="Low complexity" evidence="1">
    <location>
        <begin position="282"/>
        <end position="296"/>
    </location>
</feature>
<feature type="region of interest" description="Disordered" evidence="1">
    <location>
        <begin position="263"/>
        <end position="322"/>
    </location>
</feature>
<protein>
    <submittedName>
        <fullName evidence="2">Hypothetical_protein_conserved</fullName>
    </submittedName>
</protein>
<dbReference type="EMBL" id="LR812640">
    <property type="protein sequence ID" value="CAC5429662.1"/>
    <property type="molecule type" value="Genomic_DNA"/>
</dbReference>